<feature type="compositionally biased region" description="Pro residues" evidence="2">
    <location>
        <begin position="58"/>
        <end position="69"/>
    </location>
</feature>
<comment type="caution">
    <text evidence="3">The sequence shown here is derived from an EMBL/GenBank/DDBJ whole genome shotgun (WGS) entry which is preliminary data.</text>
</comment>
<feature type="region of interest" description="Disordered" evidence="2">
    <location>
        <begin position="58"/>
        <end position="77"/>
    </location>
</feature>
<keyword evidence="4" id="KW-1185">Reference proteome</keyword>
<evidence type="ECO:0000256" key="2">
    <source>
        <dbReference type="SAM" id="MobiDB-lite"/>
    </source>
</evidence>
<dbReference type="SUPFAM" id="SSF52540">
    <property type="entry name" value="P-loop containing nucleoside triphosphate hydrolases"/>
    <property type="match status" value="1"/>
</dbReference>
<reference evidence="3 4" key="1">
    <citation type="submission" date="2024-08" db="EMBL/GenBank/DDBJ databases">
        <title>Insights into the chromosomal genome structure of Flemingia macrophylla.</title>
        <authorList>
            <person name="Ding Y."/>
            <person name="Zhao Y."/>
            <person name="Bi W."/>
            <person name="Wu M."/>
            <person name="Zhao G."/>
            <person name="Gong Y."/>
            <person name="Li W."/>
            <person name="Zhang P."/>
        </authorList>
    </citation>
    <scope>NUCLEOTIDE SEQUENCE [LARGE SCALE GENOMIC DNA]</scope>
    <source>
        <strain evidence="3">DYQJB</strain>
        <tissue evidence="3">Leaf</tissue>
    </source>
</reference>
<organism evidence="3 4">
    <name type="scientific">Flemingia macrophylla</name>
    <dbReference type="NCBI Taxonomy" id="520843"/>
    <lineage>
        <taxon>Eukaryota</taxon>
        <taxon>Viridiplantae</taxon>
        <taxon>Streptophyta</taxon>
        <taxon>Embryophyta</taxon>
        <taxon>Tracheophyta</taxon>
        <taxon>Spermatophyta</taxon>
        <taxon>Magnoliopsida</taxon>
        <taxon>eudicotyledons</taxon>
        <taxon>Gunneridae</taxon>
        <taxon>Pentapetalae</taxon>
        <taxon>rosids</taxon>
        <taxon>fabids</taxon>
        <taxon>Fabales</taxon>
        <taxon>Fabaceae</taxon>
        <taxon>Papilionoideae</taxon>
        <taxon>50 kb inversion clade</taxon>
        <taxon>NPAAA clade</taxon>
        <taxon>indigoferoid/millettioid clade</taxon>
        <taxon>Phaseoleae</taxon>
        <taxon>Flemingia</taxon>
    </lineage>
</organism>
<evidence type="ECO:0000313" key="3">
    <source>
        <dbReference type="EMBL" id="KAL2322599.1"/>
    </source>
</evidence>
<protein>
    <recommendedName>
        <fullName evidence="5">Septum-promoting GTP-binding protein 1</fullName>
    </recommendedName>
</protein>
<gene>
    <name evidence="3" type="ORF">Fmac_026978</name>
</gene>
<name>A0ABD1LGF6_9FABA</name>
<dbReference type="CDD" id="cd04128">
    <property type="entry name" value="Spg1"/>
    <property type="match status" value="1"/>
</dbReference>
<dbReference type="AlphaFoldDB" id="A0ABD1LGF6"/>
<dbReference type="PANTHER" id="PTHR47978">
    <property type="match status" value="1"/>
</dbReference>
<evidence type="ECO:0008006" key="5">
    <source>
        <dbReference type="Google" id="ProtNLM"/>
    </source>
</evidence>
<dbReference type="SMART" id="SM00174">
    <property type="entry name" value="RHO"/>
    <property type="match status" value="1"/>
</dbReference>
<dbReference type="InterPro" id="IPR017231">
    <property type="entry name" value="Small_GTPase_Tem1/Spg1"/>
</dbReference>
<dbReference type="PROSITE" id="PS51419">
    <property type="entry name" value="RAB"/>
    <property type="match status" value="1"/>
</dbReference>
<dbReference type="SMART" id="SM00175">
    <property type="entry name" value="RAB"/>
    <property type="match status" value="1"/>
</dbReference>
<evidence type="ECO:0000313" key="4">
    <source>
        <dbReference type="Proteomes" id="UP001603857"/>
    </source>
</evidence>
<dbReference type="GO" id="GO:0000166">
    <property type="term" value="F:nucleotide binding"/>
    <property type="evidence" value="ECO:0007669"/>
    <property type="project" value="UniProtKB-KW"/>
</dbReference>
<dbReference type="FunFam" id="3.40.50.300:FF:000927">
    <property type="entry name" value="Septum-promoting GTP-binding protein 1"/>
    <property type="match status" value="1"/>
</dbReference>
<dbReference type="PRINTS" id="PR00449">
    <property type="entry name" value="RASTRNSFRMNG"/>
</dbReference>
<proteinExistence type="predicted"/>
<dbReference type="Pfam" id="PF00071">
    <property type="entry name" value="Ras"/>
    <property type="match status" value="1"/>
</dbReference>
<sequence>MAKMIGKGKSRRRTSKVCEQVNVHCNLFHRLSFLGRFIWDRILLCSLPRPYLRLPLPHPPSSPPPPPPAVHRGCSSPSHSDSDLVNLKISLLGDCHIGKTSFVIKYVGDEQEKISLQMKGLNLMDKTLFVQGARISFSIWDVAGDKGSLYQIPMACKDAVAILIMFDLTSRSTLNSVVGWYSKARKWNQTAIPILIGTKFDDFVRLPPDLQWTIVTQARAYARAMKATLFFSSSTHNINVNKIFKFIMAKLFNLPWTLERNLTLGEPVIDF</sequence>
<dbReference type="Proteomes" id="UP001603857">
    <property type="component" value="Unassembled WGS sequence"/>
</dbReference>
<accession>A0ABD1LGF6</accession>
<dbReference type="InterPro" id="IPR027417">
    <property type="entry name" value="P-loop_NTPase"/>
</dbReference>
<dbReference type="Gene3D" id="3.40.50.300">
    <property type="entry name" value="P-loop containing nucleotide triphosphate hydrolases"/>
    <property type="match status" value="1"/>
</dbReference>
<dbReference type="InterPro" id="IPR001806">
    <property type="entry name" value="Small_GTPase"/>
</dbReference>
<dbReference type="EMBL" id="JBGMDY010000009">
    <property type="protein sequence ID" value="KAL2322599.1"/>
    <property type="molecule type" value="Genomic_DNA"/>
</dbReference>
<evidence type="ECO:0000256" key="1">
    <source>
        <dbReference type="ARBA" id="ARBA00022741"/>
    </source>
</evidence>
<keyword evidence="1" id="KW-0547">Nucleotide-binding</keyword>